<organism evidence="1">
    <name type="scientific">Anopheles sinensis</name>
    <name type="common">Mosquito</name>
    <dbReference type="NCBI Taxonomy" id="74873"/>
    <lineage>
        <taxon>Eukaryota</taxon>
        <taxon>Metazoa</taxon>
        <taxon>Ecdysozoa</taxon>
        <taxon>Arthropoda</taxon>
        <taxon>Hexapoda</taxon>
        <taxon>Insecta</taxon>
        <taxon>Pterygota</taxon>
        <taxon>Neoptera</taxon>
        <taxon>Endopterygota</taxon>
        <taxon>Diptera</taxon>
        <taxon>Nematocera</taxon>
        <taxon>Culicoidea</taxon>
        <taxon>Culicidae</taxon>
        <taxon>Anophelinae</taxon>
        <taxon>Anopheles</taxon>
    </lineage>
</organism>
<dbReference type="AlphaFoldDB" id="A0A084W1J5"/>
<reference evidence="1 3" key="1">
    <citation type="journal article" date="2014" name="BMC Genomics">
        <title>Genome sequence of Anopheles sinensis provides insight into genetics basis of mosquito competence for malaria parasites.</title>
        <authorList>
            <person name="Zhou D."/>
            <person name="Zhang D."/>
            <person name="Ding G."/>
            <person name="Shi L."/>
            <person name="Hou Q."/>
            <person name="Ye Y."/>
            <person name="Xu Y."/>
            <person name="Zhou H."/>
            <person name="Xiong C."/>
            <person name="Li S."/>
            <person name="Yu J."/>
            <person name="Hong S."/>
            <person name="Yu X."/>
            <person name="Zou P."/>
            <person name="Chen C."/>
            <person name="Chang X."/>
            <person name="Wang W."/>
            <person name="Lv Y."/>
            <person name="Sun Y."/>
            <person name="Ma L."/>
            <person name="Shen B."/>
            <person name="Zhu C."/>
        </authorList>
    </citation>
    <scope>NUCLEOTIDE SEQUENCE [LARGE SCALE GENOMIC DNA]</scope>
</reference>
<evidence type="ECO:0000313" key="1">
    <source>
        <dbReference type="EMBL" id="KFB44089.1"/>
    </source>
</evidence>
<protein>
    <submittedName>
        <fullName evidence="1 2">Chitinase</fullName>
    </submittedName>
</protein>
<accession>A0A084W1J5</accession>
<keyword evidence="3" id="KW-1185">Reference proteome</keyword>
<dbReference type="VEuPathDB" id="VectorBase:ASIC011924"/>
<evidence type="ECO:0000313" key="3">
    <source>
        <dbReference type="Proteomes" id="UP000030765"/>
    </source>
</evidence>
<evidence type="ECO:0000313" key="2">
    <source>
        <dbReference type="EnsemblMetazoa" id="ASIC011924-PA"/>
    </source>
</evidence>
<dbReference type="EnsemblMetazoa" id="ASIC011924-RA">
    <property type="protein sequence ID" value="ASIC011924-PA"/>
    <property type="gene ID" value="ASIC011924"/>
</dbReference>
<name>A0A084W1J5_ANOSI</name>
<reference evidence="2" key="2">
    <citation type="submission" date="2020-05" db="UniProtKB">
        <authorList>
            <consortium name="EnsemblMetazoa"/>
        </authorList>
    </citation>
    <scope>IDENTIFICATION</scope>
</reference>
<gene>
    <name evidence="1" type="ORF">ZHAS_00011924</name>
</gene>
<dbReference type="EMBL" id="ATLV01019349">
    <property type="status" value="NOT_ANNOTATED_CDS"/>
    <property type="molecule type" value="Genomic_DNA"/>
</dbReference>
<proteinExistence type="predicted"/>
<sequence length="189" mass="21015">MLSNFTDRAEVDYREAYRHSPGDSVDPCGVLCFQCKTRLVPLRVLRGWFSRKKKGSNHNITTIFRGRDRKNGSPLSACCNEERWFLGSGQTVTSSNFQFMARPFGTAEVGANRWNPRRAVVSFSSCLLATLGVVRSGQVASRSPITNGPLARNENSPTTNKDPVVLLLATIDIFREVALDSLSFRPKSE</sequence>
<dbReference type="EMBL" id="KE525268">
    <property type="protein sequence ID" value="KFB44089.1"/>
    <property type="molecule type" value="Genomic_DNA"/>
</dbReference>
<dbReference type="Proteomes" id="UP000030765">
    <property type="component" value="Unassembled WGS sequence"/>
</dbReference>